<proteinExistence type="predicted"/>
<comment type="caution">
    <text evidence="1">The sequence shown here is derived from an EMBL/GenBank/DDBJ whole genome shotgun (WGS) entry which is preliminary data.</text>
</comment>
<dbReference type="EMBL" id="BARW01026531">
    <property type="protein sequence ID" value="GAJ06461.1"/>
    <property type="molecule type" value="Genomic_DNA"/>
</dbReference>
<dbReference type="AlphaFoldDB" id="X1V2T1"/>
<name>X1V2T1_9ZZZZ</name>
<sequence>MLKGGKVDMTIKEALKKTKEGLPKEAFAIVGDPEDPETWKLPHHKKSIFRALQGKLDIEKTVDWARMPAAVAALSPKGYRGQRVDASPEQILAAAKHLANHYRKANKPLPDTLAALA</sequence>
<reference evidence="1" key="1">
    <citation type="journal article" date="2014" name="Front. Microbiol.">
        <title>High frequency of phylogenetically diverse reductive dehalogenase-homologous genes in deep subseafloor sedimentary metagenomes.</title>
        <authorList>
            <person name="Kawai M."/>
            <person name="Futagami T."/>
            <person name="Toyoda A."/>
            <person name="Takaki Y."/>
            <person name="Nishi S."/>
            <person name="Hori S."/>
            <person name="Arai W."/>
            <person name="Tsubouchi T."/>
            <person name="Morono Y."/>
            <person name="Uchiyama I."/>
            <person name="Ito T."/>
            <person name="Fujiyama A."/>
            <person name="Inagaki F."/>
            <person name="Takami H."/>
        </authorList>
    </citation>
    <scope>NUCLEOTIDE SEQUENCE</scope>
    <source>
        <strain evidence="1">Expedition CK06-06</strain>
    </source>
</reference>
<gene>
    <name evidence="1" type="ORF">S12H4_43248</name>
</gene>
<protein>
    <submittedName>
        <fullName evidence="1">Uncharacterized protein</fullName>
    </submittedName>
</protein>
<organism evidence="1">
    <name type="scientific">marine sediment metagenome</name>
    <dbReference type="NCBI Taxonomy" id="412755"/>
    <lineage>
        <taxon>unclassified sequences</taxon>
        <taxon>metagenomes</taxon>
        <taxon>ecological metagenomes</taxon>
    </lineage>
</organism>
<evidence type="ECO:0000313" key="1">
    <source>
        <dbReference type="EMBL" id="GAJ06461.1"/>
    </source>
</evidence>
<accession>X1V2T1</accession>